<comment type="caution">
    <text evidence="1">The sequence shown here is derived from an EMBL/GenBank/DDBJ whole genome shotgun (WGS) entry which is preliminary data.</text>
</comment>
<dbReference type="AlphaFoldDB" id="A0AAW1R0I1"/>
<reference evidence="1 2" key="1">
    <citation type="journal article" date="2024" name="Nat. Commun.">
        <title>Phylogenomics reveals the evolutionary origins of lichenization in chlorophyte algae.</title>
        <authorList>
            <person name="Puginier C."/>
            <person name="Libourel C."/>
            <person name="Otte J."/>
            <person name="Skaloud P."/>
            <person name="Haon M."/>
            <person name="Grisel S."/>
            <person name="Petersen M."/>
            <person name="Berrin J.G."/>
            <person name="Delaux P.M."/>
            <person name="Dal Grande F."/>
            <person name="Keller J."/>
        </authorList>
    </citation>
    <scope>NUCLEOTIDE SEQUENCE [LARGE SCALE GENOMIC DNA]</scope>
    <source>
        <strain evidence="1 2">SAG 2145</strain>
    </source>
</reference>
<name>A0AAW1R0I1_9CHLO</name>
<organism evidence="1 2">
    <name type="scientific">Apatococcus lobatus</name>
    <dbReference type="NCBI Taxonomy" id="904363"/>
    <lineage>
        <taxon>Eukaryota</taxon>
        <taxon>Viridiplantae</taxon>
        <taxon>Chlorophyta</taxon>
        <taxon>core chlorophytes</taxon>
        <taxon>Trebouxiophyceae</taxon>
        <taxon>Chlorellales</taxon>
        <taxon>Chlorellaceae</taxon>
        <taxon>Apatococcus</taxon>
    </lineage>
</organism>
<proteinExistence type="predicted"/>
<protein>
    <submittedName>
        <fullName evidence="1">Uncharacterized protein</fullName>
    </submittedName>
</protein>
<accession>A0AAW1R0I1</accession>
<evidence type="ECO:0000313" key="2">
    <source>
        <dbReference type="Proteomes" id="UP001438707"/>
    </source>
</evidence>
<keyword evidence="2" id="KW-1185">Reference proteome</keyword>
<evidence type="ECO:0000313" key="1">
    <source>
        <dbReference type="EMBL" id="KAK9827219.1"/>
    </source>
</evidence>
<dbReference type="Proteomes" id="UP001438707">
    <property type="component" value="Unassembled WGS sequence"/>
</dbReference>
<dbReference type="EMBL" id="JALJOS010000019">
    <property type="protein sequence ID" value="KAK9827219.1"/>
    <property type="molecule type" value="Genomic_DNA"/>
</dbReference>
<sequence length="96" mass="10867">MSRALTDSGWSLQMTMQLKVDGNQTAPRTAVAGYSKDVALQLEKVVSLEEHECAAFIKQQETVLHSLLVPTPDSNRRLDPCRQPWDEHWQMCLGSR</sequence>
<gene>
    <name evidence="1" type="ORF">WJX74_010790</name>
</gene>